<evidence type="ECO:0000313" key="1">
    <source>
        <dbReference type="EMBL" id="KAJ8868769.1"/>
    </source>
</evidence>
<gene>
    <name evidence="1" type="ORF">PR048_030309</name>
</gene>
<evidence type="ECO:0000313" key="2">
    <source>
        <dbReference type="Proteomes" id="UP001159363"/>
    </source>
</evidence>
<reference evidence="1 2" key="1">
    <citation type="submission" date="2023-02" db="EMBL/GenBank/DDBJ databases">
        <title>LHISI_Scaffold_Assembly.</title>
        <authorList>
            <person name="Stuart O.P."/>
            <person name="Cleave R."/>
            <person name="Magrath M.J.L."/>
            <person name="Mikheyev A.S."/>
        </authorList>
    </citation>
    <scope>NUCLEOTIDE SEQUENCE [LARGE SCALE GENOMIC DNA]</scope>
    <source>
        <strain evidence="1">Daus_M_001</strain>
        <tissue evidence="1">Leg muscle</tissue>
    </source>
</reference>
<sequence>MEHLTYANPLDAGRLDSGLSSCQGDKICMRRYYIYPEALFNGWPARLPPRRTGFNRRATPGFFRKCGIVADDAAGRRVSSGISRFTLPLPSGVPPFSPHFTLICSQELVKSRSNLSPLPHITPRTLLSTAHRHRHELSTVGVAAQLRALGSVAWPGNDPIKTLRSSVVINRELTNALSMPRTSRKQQFIIVHSLQKHFQISRELPKWNEAFVQKMTSAH</sequence>
<dbReference type="EMBL" id="JARBHB010000014">
    <property type="protein sequence ID" value="KAJ8868769.1"/>
    <property type="molecule type" value="Genomic_DNA"/>
</dbReference>
<protein>
    <submittedName>
        <fullName evidence="1">Uncharacterized protein</fullName>
    </submittedName>
</protein>
<dbReference type="Proteomes" id="UP001159363">
    <property type="component" value="Chromosome 13"/>
</dbReference>
<accession>A0ABQ9GCI3</accession>
<comment type="caution">
    <text evidence="1">The sequence shown here is derived from an EMBL/GenBank/DDBJ whole genome shotgun (WGS) entry which is preliminary data.</text>
</comment>
<name>A0ABQ9GCI3_9NEOP</name>
<keyword evidence="2" id="KW-1185">Reference proteome</keyword>
<proteinExistence type="predicted"/>
<organism evidence="1 2">
    <name type="scientific">Dryococelus australis</name>
    <dbReference type="NCBI Taxonomy" id="614101"/>
    <lineage>
        <taxon>Eukaryota</taxon>
        <taxon>Metazoa</taxon>
        <taxon>Ecdysozoa</taxon>
        <taxon>Arthropoda</taxon>
        <taxon>Hexapoda</taxon>
        <taxon>Insecta</taxon>
        <taxon>Pterygota</taxon>
        <taxon>Neoptera</taxon>
        <taxon>Polyneoptera</taxon>
        <taxon>Phasmatodea</taxon>
        <taxon>Verophasmatodea</taxon>
        <taxon>Anareolatae</taxon>
        <taxon>Phasmatidae</taxon>
        <taxon>Eurycanthinae</taxon>
        <taxon>Dryococelus</taxon>
    </lineage>
</organism>